<keyword evidence="17" id="KW-1185">Reference proteome</keyword>
<feature type="non-terminal residue" evidence="16">
    <location>
        <position position="161"/>
    </location>
</feature>
<keyword evidence="8" id="KW-0276">Fatty acid metabolism</keyword>
<dbReference type="Proteomes" id="UP000054359">
    <property type="component" value="Unassembled WGS sequence"/>
</dbReference>
<dbReference type="GO" id="GO:0005739">
    <property type="term" value="C:mitochondrion"/>
    <property type="evidence" value="ECO:0007669"/>
    <property type="project" value="UniProtKB-SubCell"/>
</dbReference>
<comment type="similarity">
    <text evidence="3">Belongs to the acyl carrier protein (ACP) family.</text>
</comment>
<keyword evidence="12" id="KW-0496">Mitochondrion</keyword>
<gene>
    <name evidence="16" type="ORF">X975_24763</name>
</gene>
<dbReference type="NCBIfam" id="TIGR00517">
    <property type="entry name" value="acyl_carrier"/>
    <property type="match status" value="1"/>
</dbReference>
<evidence type="ECO:0000256" key="10">
    <source>
        <dbReference type="ARBA" id="ARBA00022982"/>
    </source>
</evidence>
<evidence type="ECO:0000256" key="7">
    <source>
        <dbReference type="ARBA" id="ARBA00022553"/>
    </source>
</evidence>
<name>A0A087TQ12_STEMI</name>
<evidence type="ECO:0000256" key="8">
    <source>
        <dbReference type="ARBA" id="ARBA00022832"/>
    </source>
</evidence>
<dbReference type="EMBL" id="KK116251">
    <property type="protein sequence ID" value="KFM67201.1"/>
    <property type="molecule type" value="Genomic_DNA"/>
</dbReference>
<dbReference type="AlphaFoldDB" id="A0A087TQ12"/>
<accession>A0A087TQ12</accession>
<reference evidence="16 17" key="1">
    <citation type="submission" date="2013-11" db="EMBL/GenBank/DDBJ databases">
        <title>Genome sequencing of Stegodyphus mimosarum.</title>
        <authorList>
            <person name="Bechsgaard J."/>
        </authorList>
    </citation>
    <scope>NUCLEOTIDE SEQUENCE [LARGE SCALE GENOMIC DNA]</scope>
</reference>
<proteinExistence type="inferred from homology"/>
<dbReference type="PANTHER" id="PTHR20863:SF28">
    <property type="entry name" value="ACYL CARRIER PROTEIN, MITOCHONDRIAL"/>
    <property type="match status" value="1"/>
</dbReference>
<dbReference type="STRING" id="407821.A0A087TQ12"/>
<evidence type="ECO:0000256" key="5">
    <source>
        <dbReference type="ARBA" id="ARBA00022450"/>
    </source>
</evidence>
<keyword evidence="10" id="KW-0249">Electron transport</keyword>
<evidence type="ECO:0000256" key="11">
    <source>
        <dbReference type="ARBA" id="ARBA00023098"/>
    </source>
</evidence>
<evidence type="ECO:0000256" key="3">
    <source>
        <dbReference type="ARBA" id="ARBA00010930"/>
    </source>
</evidence>
<dbReference type="HAMAP" id="MF_01217">
    <property type="entry name" value="Acyl_carrier"/>
    <property type="match status" value="1"/>
</dbReference>
<dbReference type="InterPro" id="IPR003231">
    <property type="entry name" value="ACP"/>
</dbReference>
<evidence type="ECO:0000313" key="16">
    <source>
        <dbReference type="EMBL" id="KFM67201.1"/>
    </source>
</evidence>
<evidence type="ECO:0000256" key="4">
    <source>
        <dbReference type="ARBA" id="ARBA00022448"/>
    </source>
</evidence>
<dbReference type="GO" id="GO:0000036">
    <property type="term" value="F:acyl carrier activity"/>
    <property type="evidence" value="ECO:0007669"/>
    <property type="project" value="TreeGrafter"/>
</dbReference>
<dbReference type="NCBIfam" id="NF002148">
    <property type="entry name" value="PRK00982.1-2"/>
    <property type="match status" value="1"/>
</dbReference>
<evidence type="ECO:0000313" key="17">
    <source>
        <dbReference type="Proteomes" id="UP000054359"/>
    </source>
</evidence>
<keyword evidence="11" id="KW-0443">Lipid metabolism</keyword>
<keyword evidence="5 14" id="KW-0596">Phosphopantetheine</keyword>
<evidence type="ECO:0000259" key="15">
    <source>
        <dbReference type="PROSITE" id="PS50075"/>
    </source>
</evidence>
<comment type="function">
    <text evidence="14">Carrier of the growing fatty acid chain in fatty acid biosynthesis.</text>
</comment>
<dbReference type="PANTHER" id="PTHR20863">
    <property type="entry name" value="ACYL CARRIER PROTEIN"/>
    <property type="match status" value="1"/>
</dbReference>
<feature type="domain" description="Carrier" evidence="15">
    <location>
        <begin position="81"/>
        <end position="156"/>
    </location>
</feature>
<comment type="subcellular location">
    <subcellularLocation>
        <location evidence="1">Mitochondrion</location>
    </subcellularLocation>
</comment>
<evidence type="ECO:0000256" key="13">
    <source>
        <dbReference type="ARBA" id="ARBA00023160"/>
    </source>
</evidence>
<keyword evidence="9" id="KW-0809">Transit peptide</keyword>
<dbReference type="Pfam" id="PF00550">
    <property type="entry name" value="PP-binding"/>
    <property type="match status" value="1"/>
</dbReference>
<evidence type="ECO:0000256" key="2">
    <source>
        <dbReference type="ARBA" id="ARBA00005194"/>
    </source>
</evidence>
<keyword evidence="4" id="KW-0813">Transport</keyword>
<keyword evidence="6 14" id="KW-0444">Lipid biosynthesis</keyword>
<keyword evidence="13 14" id="KW-0275">Fatty acid biosynthesis</keyword>
<dbReference type="InterPro" id="IPR036736">
    <property type="entry name" value="ACP-like_sf"/>
</dbReference>
<dbReference type="Gene3D" id="1.10.1200.10">
    <property type="entry name" value="ACP-like"/>
    <property type="match status" value="1"/>
</dbReference>
<evidence type="ECO:0000256" key="6">
    <source>
        <dbReference type="ARBA" id="ARBA00022516"/>
    </source>
</evidence>
<protein>
    <recommendedName>
        <fullName evidence="14">Acyl carrier protein</fullName>
    </recommendedName>
</protein>
<dbReference type="PROSITE" id="PS50075">
    <property type="entry name" value="CARRIER"/>
    <property type="match status" value="1"/>
</dbReference>
<dbReference type="SUPFAM" id="SSF47336">
    <property type="entry name" value="ACP-like"/>
    <property type="match status" value="1"/>
</dbReference>
<keyword evidence="7" id="KW-0597">Phosphoprotein</keyword>
<evidence type="ECO:0000256" key="9">
    <source>
        <dbReference type="ARBA" id="ARBA00022946"/>
    </source>
</evidence>
<dbReference type="InterPro" id="IPR009081">
    <property type="entry name" value="PP-bd_ACP"/>
</dbReference>
<evidence type="ECO:0000256" key="1">
    <source>
        <dbReference type="ARBA" id="ARBA00004173"/>
    </source>
</evidence>
<evidence type="ECO:0000256" key="12">
    <source>
        <dbReference type="ARBA" id="ARBA00023128"/>
    </source>
</evidence>
<comment type="pathway">
    <text evidence="2">Lipid metabolism; fatty acid biosynthesis.</text>
</comment>
<evidence type="ECO:0000256" key="14">
    <source>
        <dbReference type="RuleBase" id="RU000722"/>
    </source>
</evidence>
<dbReference type="OrthoDB" id="448946at2759"/>
<dbReference type="GO" id="GO:0000035">
    <property type="term" value="F:acyl binding"/>
    <property type="evidence" value="ECO:0007669"/>
    <property type="project" value="TreeGrafter"/>
</dbReference>
<sequence>MASAICRVRCAASTLFSSTIKKVSYFPKNTSRTYLVPCFNSFLILNSNKELGHTCVKNKAILSYDVSISRSFCVDTKLTKEEIAEKVLHICKTFDKIPSDKLTLESHFMNDLGLDSLDHVELIMNVEDDFNFEIPDADAEKLLRPKDIVEYVAQKTQSSSK</sequence>
<organism evidence="16 17">
    <name type="scientific">Stegodyphus mimosarum</name>
    <name type="common">African social velvet spider</name>
    <dbReference type="NCBI Taxonomy" id="407821"/>
    <lineage>
        <taxon>Eukaryota</taxon>
        <taxon>Metazoa</taxon>
        <taxon>Ecdysozoa</taxon>
        <taxon>Arthropoda</taxon>
        <taxon>Chelicerata</taxon>
        <taxon>Arachnida</taxon>
        <taxon>Araneae</taxon>
        <taxon>Araneomorphae</taxon>
        <taxon>Entelegynae</taxon>
        <taxon>Eresoidea</taxon>
        <taxon>Eresidae</taxon>
        <taxon>Stegodyphus</taxon>
    </lineage>
</organism>
<dbReference type="FunFam" id="1.10.1200.10:FF:000003">
    <property type="entry name" value="Acyl carrier protein"/>
    <property type="match status" value="1"/>
</dbReference>